<feature type="signal peptide" evidence="6">
    <location>
        <begin position="1"/>
        <end position="23"/>
    </location>
</feature>
<dbReference type="InterPro" id="IPR002130">
    <property type="entry name" value="Cyclophilin-type_PPIase_dom"/>
</dbReference>
<evidence type="ECO:0000259" key="7">
    <source>
        <dbReference type="PROSITE" id="PS50072"/>
    </source>
</evidence>
<dbReference type="EC" id="5.2.1.8" evidence="2"/>
<proteinExistence type="inferred from homology"/>
<keyword evidence="9" id="KW-1185">Reference proteome</keyword>
<dbReference type="RefSeq" id="WP_379882028.1">
    <property type="nucleotide sequence ID" value="NZ_JBHPON010000002.1"/>
</dbReference>
<keyword evidence="3" id="KW-0697">Rotamase</keyword>
<keyword evidence="4 8" id="KW-0413">Isomerase</keyword>
<evidence type="ECO:0000256" key="6">
    <source>
        <dbReference type="SAM" id="SignalP"/>
    </source>
</evidence>
<dbReference type="PROSITE" id="PS50072">
    <property type="entry name" value="CSA_PPIASE_2"/>
    <property type="match status" value="1"/>
</dbReference>
<dbReference type="GO" id="GO:0003755">
    <property type="term" value="F:peptidyl-prolyl cis-trans isomerase activity"/>
    <property type="evidence" value="ECO:0007669"/>
    <property type="project" value="UniProtKB-EC"/>
</dbReference>
<feature type="region of interest" description="Disordered" evidence="5">
    <location>
        <begin position="23"/>
        <end position="43"/>
    </location>
</feature>
<accession>A0ABW1L1D4</accession>
<evidence type="ECO:0000256" key="3">
    <source>
        <dbReference type="ARBA" id="ARBA00023110"/>
    </source>
</evidence>
<evidence type="ECO:0000256" key="5">
    <source>
        <dbReference type="SAM" id="MobiDB-lite"/>
    </source>
</evidence>
<evidence type="ECO:0000256" key="1">
    <source>
        <dbReference type="ARBA" id="ARBA00007365"/>
    </source>
</evidence>
<dbReference type="InterPro" id="IPR029000">
    <property type="entry name" value="Cyclophilin-like_dom_sf"/>
</dbReference>
<dbReference type="PANTHER" id="PTHR43246">
    <property type="entry name" value="PEPTIDYL-PROLYL CIS-TRANS ISOMERASE CYP38, CHLOROPLASTIC"/>
    <property type="match status" value="1"/>
</dbReference>
<dbReference type="Proteomes" id="UP001596116">
    <property type="component" value="Unassembled WGS sequence"/>
</dbReference>
<dbReference type="EMBL" id="JBHPON010000002">
    <property type="protein sequence ID" value="MFC6036732.1"/>
    <property type="molecule type" value="Genomic_DNA"/>
</dbReference>
<reference evidence="8 9" key="1">
    <citation type="submission" date="2024-09" db="EMBL/GenBank/DDBJ databases">
        <authorList>
            <person name="Zhang Z.-H."/>
        </authorList>
    </citation>
    <scope>NUCLEOTIDE SEQUENCE [LARGE SCALE GENOMIC DNA]</scope>
    <source>
        <strain evidence="8 9">HHTR114</strain>
    </source>
</reference>
<feature type="domain" description="PPIase cyclophilin-type" evidence="7">
    <location>
        <begin position="59"/>
        <end position="246"/>
    </location>
</feature>
<gene>
    <name evidence="8" type="ORF">ACFMB1_14330</name>
</gene>
<evidence type="ECO:0000256" key="2">
    <source>
        <dbReference type="ARBA" id="ARBA00013194"/>
    </source>
</evidence>
<organism evidence="8 9">
    <name type="scientific">Hyphococcus aureus</name>
    <dbReference type="NCBI Taxonomy" id="2666033"/>
    <lineage>
        <taxon>Bacteria</taxon>
        <taxon>Pseudomonadati</taxon>
        <taxon>Pseudomonadota</taxon>
        <taxon>Alphaproteobacteria</taxon>
        <taxon>Parvularculales</taxon>
        <taxon>Parvularculaceae</taxon>
        <taxon>Hyphococcus</taxon>
    </lineage>
</organism>
<sequence>MRFGSIGWGVMTFALAAVSPAFADDDDENKPTPRSIIENAPDSDWRSLDPENTLYMDLPSGQVVIELRPDFAPGHVARIKELVREGFYDGLTFHRVIEGFMAQGGDPKGDGTGGSSKPDLKAEFTRDSAEVEGFHEIGRDRMAPRLGYVNGMPAAAAPEGLRTFLKGGRVDVWPVHCPGVMSMARATDPNSANSQFFLMIGDSRLNLDQRYTGWGWIVDGFEATRRIVRGEPPSRPTPIIRMRIGSDIPASEREDIKVLKTDSATFTDYLKADGDLSDDGFVKDICEIKVPVKAEGELEL</sequence>
<feature type="chain" id="PRO_5046085985" description="peptidylprolyl isomerase" evidence="6">
    <location>
        <begin position="24"/>
        <end position="300"/>
    </location>
</feature>
<protein>
    <recommendedName>
        <fullName evidence="2">peptidylprolyl isomerase</fullName>
        <ecNumber evidence="2">5.2.1.8</ecNumber>
    </recommendedName>
</protein>
<name>A0ABW1L1D4_9PROT</name>
<dbReference type="SUPFAM" id="SSF50891">
    <property type="entry name" value="Cyclophilin-like"/>
    <property type="match status" value="1"/>
</dbReference>
<dbReference type="CDD" id="cd00317">
    <property type="entry name" value="cyclophilin"/>
    <property type="match status" value="1"/>
</dbReference>
<comment type="similarity">
    <text evidence="1">Belongs to the cyclophilin-type PPIase family.</text>
</comment>
<dbReference type="Gene3D" id="2.40.100.10">
    <property type="entry name" value="Cyclophilin-like"/>
    <property type="match status" value="1"/>
</dbReference>
<keyword evidence="6" id="KW-0732">Signal</keyword>
<dbReference type="InterPro" id="IPR044665">
    <property type="entry name" value="E_coli_cyclophilin_A-like"/>
</dbReference>
<dbReference type="InterPro" id="IPR020892">
    <property type="entry name" value="Cyclophilin-type_PPIase_CS"/>
</dbReference>
<evidence type="ECO:0000313" key="9">
    <source>
        <dbReference type="Proteomes" id="UP001596116"/>
    </source>
</evidence>
<comment type="caution">
    <text evidence="8">The sequence shown here is derived from an EMBL/GenBank/DDBJ whole genome shotgun (WGS) entry which is preliminary data.</text>
</comment>
<dbReference type="PROSITE" id="PS00170">
    <property type="entry name" value="CSA_PPIASE_1"/>
    <property type="match status" value="1"/>
</dbReference>
<evidence type="ECO:0000256" key="4">
    <source>
        <dbReference type="ARBA" id="ARBA00023235"/>
    </source>
</evidence>
<evidence type="ECO:0000313" key="8">
    <source>
        <dbReference type="EMBL" id="MFC6036732.1"/>
    </source>
</evidence>
<dbReference type="Pfam" id="PF00160">
    <property type="entry name" value="Pro_isomerase"/>
    <property type="match status" value="1"/>
</dbReference>